<dbReference type="PROSITE" id="PS51186">
    <property type="entry name" value="GNAT"/>
    <property type="match status" value="1"/>
</dbReference>
<dbReference type="Gene3D" id="3.40.630.30">
    <property type="match status" value="1"/>
</dbReference>
<evidence type="ECO:0000313" key="3">
    <source>
        <dbReference type="EMBL" id="KAF2810222.1"/>
    </source>
</evidence>
<sequence>MAPFTHRPTTLADIPEQLTMGERAFVNDRMARIAFPPSRRDPARPNEEREYREARYIKRLANPAGRWWTCVDEGAGGRIAGSSGWTRLTKETEAEEAEKKKKEEEEEKLPACADAVVLKRIMEAMEAMKKKWTGEMEAVWYLGHLATDPDYQRQGIGKGLLKWGCDEADKEGIYAYLESTPAGRKLYESMGFEHVDQIELSDVVEGGEPSAYWIMLRKPKGKVEGNAES</sequence>
<evidence type="ECO:0000313" key="4">
    <source>
        <dbReference type="Proteomes" id="UP000504636"/>
    </source>
</evidence>
<dbReference type="Pfam" id="PF13508">
    <property type="entry name" value="Acetyltransf_7"/>
    <property type="match status" value="1"/>
</dbReference>
<gene>
    <name evidence="3 5" type="ORF">BDZ99DRAFT_462819</name>
</gene>
<feature type="region of interest" description="Disordered" evidence="1">
    <location>
        <begin position="81"/>
        <end position="106"/>
    </location>
</feature>
<accession>A0A6A6YMX0</accession>
<evidence type="ECO:0000313" key="5">
    <source>
        <dbReference type="RefSeq" id="XP_033577186.1"/>
    </source>
</evidence>
<dbReference type="RefSeq" id="XP_033577186.1">
    <property type="nucleotide sequence ID" value="XM_033719937.1"/>
</dbReference>
<dbReference type="CDD" id="cd04301">
    <property type="entry name" value="NAT_SF"/>
    <property type="match status" value="1"/>
</dbReference>
<dbReference type="GO" id="GO:0016747">
    <property type="term" value="F:acyltransferase activity, transferring groups other than amino-acyl groups"/>
    <property type="evidence" value="ECO:0007669"/>
    <property type="project" value="InterPro"/>
</dbReference>
<dbReference type="PANTHER" id="PTHR42791">
    <property type="entry name" value="GNAT FAMILY ACETYLTRANSFERASE"/>
    <property type="match status" value="1"/>
</dbReference>
<name>A0A6A6YMX0_9PEZI</name>
<feature type="compositionally biased region" description="Basic and acidic residues" evidence="1">
    <location>
        <begin position="88"/>
        <end position="103"/>
    </location>
</feature>
<dbReference type="Proteomes" id="UP000504636">
    <property type="component" value="Unplaced"/>
</dbReference>
<proteinExistence type="predicted"/>
<reference evidence="5" key="3">
    <citation type="submission" date="2025-04" db="UniProtKB">
        <authorList>
            <consortium name="RefSeq"/>
        </authorList>
    </citation>
    <scope>IDENTIFICATION</scope>
    <source>
        <strain evidence="5">CBS 304.34</strain>
    </source>
</reference>
<dbReference type="InterPro" id="IPR016181">
    <property type="entry name" value="Acyl_CoA_acyltransferase"/>
</dbReference>
<dbReference type="SUPFAM" id="SSF55729">
    <property type="entry name" value="Acyl-CoA N-acyltransferases (Nat)"/>
    <property type="match status" value="1"/>
</dbReference>
<keyword evidence="3" id="KW-0808">Transferase</keyword>
<feature type="domain" description="N-acetyltransferase" evidence="2">
    <location>
        <begin position="139"/>
        <end position="219"/>
    </location>
</feature>
<reference evidence="3 5" key="1">
    <citation type="journal article" date="2020" name="Stud. Mycol.">
        <title>101 Dothideomycetes genomes: a test case for predicting lifestyles and emergence of pathogens.</title>
        <authorList>
            <person name="Haridas S."/>
            <person name="Albert R."/>
            <person name="Binder M."/>
            <person name="Bloem J."/>
            <person name="Labutti K."/>
            <person name="Salamov A."/>
            <person name="Andreopoulos B."/>
            <person name="Baker S."/>
            <person name="Barry K."/>
            <person name="Bills G."/>
            <person name="Bluhm B."/>
            <person name="Cannon C."/>
            <person name="Castanera R."/>
            <person name="Culley D."/>
            <person name="Daum C."/>
            <person name="Ezra D."/>
            <person name="Gonzalez J."/>
            <person name="Henrissat B."/>
            <person name="Kuo A."/>
            <person name="Liang C."/>
            <person name="Lipzen A."/>
            <person name="Lutzoni F."/>
            <person name="Magnuson J."/>
            <person name="Mondo S."/>
            <person name="Nolan M."/>
            <person name="Ohm R."/>
            <person name="Pangilinan J."/>
            <person name="Park H.-J."/>
            <person name="Ramirez L."/>
            <person name="Alfaro M."/>
            <person name="Sun H."/>
            <person name="Tritt A."/>
            <person name="Yoshinaga Y."/>
            <person name="Zwiers L.-H."/>
            <person name="Turgeon B."/>
            <person name="Goodwin S."/>
            <person name="Spatafora J."/>
            <person name="Crous P."/>
            <person name="Grigoriev I."/>
        </authorList>
    </citation>
    <scope>NUCLEOTIDE SEQUENCE</scope>
    <source>
        <strain evidence="3 5">CBS 304.34</strain>
    </source>
</reference>
<dbReference type="AlphaFoldDB" id="A0A6A6YMX0"/>
<evidence type="ECO:0000256" key="1">
    <source>
        <dbReference type="SAM" id="MobiDB-lite"/>
    </source>
</evidence>
<dbReference type="OrthoDB" id="2832510at2759"/>
<protein>
    <submittedName>
        <fullName evidence="3 5">Acyl-CoA N-acyltransferase</fullName>
    </submittedName>
</protein>
<dbReference type="EMBL" id="MU003700">
    <property type="protein sequence ID" value="KAF2810222.1"/>
    <property type="molecule type" value="Genomic_DNA"/>
</dbReference>
<dbReference type="PANTHER" id="PTHR42791:SF2">
    <property type="entry name" value="N-ACETYLTRANSFERASE DOMAIN-CONTAINING PROTEIN"/>
    <property type="match status" value="1"/>
</dbReference>
<keyword evidence="3" id="KW-0012">Acyltransferase</keyword>
<dbReference type="InterPro" id="IPR000182">
    <property type="entry name" value="GNAT_dom"/>
</dbReference>
<reference evidence="5" key="2">
    <citation type="submission" date="2020-04" db="EMBL/GenBank/DDBJ databases">
        <authorList>
            <consortium name="NCBI Genome Project"/>
        </authorList>
    </citation>
    <scope>NUCLEOTIDE SEQUENCE</scope>
    <source>
        <strain evidence="5">CBS 304.34</strain>
    </source>
</reference>
<evidence type="ECO:0000259" key="2">
    <source>
        <dbReference type="PROSITE" id="PS51186"/>
    </source>
</evidence>
<organism evidence="3">
    <name type="scientific">Mytilinidion resinicola</name>
    <dbReference type="NCBI Taxonomy" id="574789"/>
    <lineage>
        <taxon>Eukaryota</taxon>
        <taxon>Fungi</taxon>
        <taxon>Dikarya</taxon>
        <taxon>Ascomycota</taxon>
        <taxon>Pezizomycotina</taxon>
        <taxon>Dothideomycetes</taxon>
        <taxon>Pleosporomycetidae</taxon>
        <taxon>Mytilinidiales</taxon>
        <taxon>Mytilinidiaceae</taxon>
        <taxon>Mytilinidion</taxon>
    </lineage>
</organism>
<keyword evidence="4" id="KW-1185">Reference proteome</keyword>
<dbReference type="InterPro" id="IPR052523">
    <property type="entry name" value="Trichothecene_AcTrans"/>
</dbReference>
<dbReference type="GeneID" id="54460830"/>